<keyword evidence="2" id="KW-0012">Acyltransferase</keyword>
<dbReference type="SUPFAM" id="SSF55729">
    <property type="entry name" value="Acyl-CoA N-acyltransferases (Nat)"/>
    <property type="match status" value="1"/>
</dbReference>
<evidence type="ECO:0000256" key="1">
    <source>
        <dbReference type="ARBA" id="ARBA00022679"/>
    </source>
</evidence>
<protein>
    <recommendedName>
        <fullName evidence="3">N-acetyltransferase domain-containing protein</fullName>
    </recommendedName>
</protein>
<dbReference type="InterPro" id="IPR016181">
    <property type="entry name" value="Acyl_CoA_acyltransferase"/>
</dbReference>
<dbReference type="InterPro" id="IPR050832">
    <property type="entry name" value="Bact_Acetyltransf"/>
</dbReference>
<evidence type="ECO:0000256" key="2">
    <source>
        <dbReference type="ARBA" id="ARBA00023315"/>
    </source>
</evidence>
<dbReference type="PROSITE" id="PS51186">
    <property type="entry name" value="GNAT"/>
    <property type="match status" value="1"/>
</dbReference>
<keyword evidence="5" id="KW-1185">Reference proteome</keyword>
<comment type="caution">
    <text evidence="4">The sequence shown here is derived from an EMBL/GenBank/DDBJ whole genome shotgun (WGS) entry which is preliminary data.</text>
</comment>
<dbReference type="PANTHER" id="PTHR43877">
    <property type="entry name" value="AMINOALKYLPHOSPHONATE N-ACETYLTRANSFERASE-RELATED-RELATED"/>
    <property type="match status" value="1"/>
</dbReference>
<accession>A0ABP8NEQ6</accession>
<sequence>MQNMEIYIRRATKEDAPVIAEIGRVTVRQAHMASCSEADMDHFISGHYNDAAIQKELSGPQHIYHLLFCGERAVGFSKIVLNAGHPNIGDANVTKLDRIYLYSHVLGQRLGYRLLQHNIDLSKAQGQCAMWLFTWTGNERAVAFYKRAGFDIVGEHMFKISETHSNPNHQMLLRY</sequence>
<dbReference type="InterPro" id="IPR000182">
    <property type="entry name" value="GNAT_dom"/>
</dbReference>
<feature type="domain" description="N-acetyltransferase" evidence="3">
    <location>
        <begin position="6"/>
        <end position="175"/>
    </location>
</feature>
<dbReference type="Proteomes" id="UP001500067">
    <property type="component" value="Unassembled WGS sequence"/>
</dbReference>
<organism evidence="4 5">
    <name type="scientific">Nemorincola caseinilytica</name>
    <dbReference type="NCBI Taxonomy" id="2054315"/>
    <lineage>
        <taxon>Bacteria</taxon>
        <taxon>Pseudomonadati</taxon>
        <taxon>Bacteroidota</taxon>
        <taxon>Chitinophagia</taxon>
        <taxon>Chitinophagales</taxon>
        <taxon>Chitinophagaceae</taxon>
        <taxon>Nemorincola</taxon>
    </lineage>
</organism>
<dbReference type="Gene3D" id="3.40.630.30">
    <property type="match status" value="1"/>
</dbReference>
<dbReference type="EMBL" id="BAABFA010000010">
    <property type="protein sequence ID" value="GAA4464614.1"/>
    <property type="molecule type" value="Genomic_DNA"/>
</dbReference>
<proteinExistence type="predicted"/>
<evidence type="ECO:0000313" key="5">
    <source>
        <dbReference type="Proteomes" id="UP001500067"/>
    </source>
</evidence>
<dbReference type="RefSeq" id="WP_345081060.1">
    <property type="nucleotide sequence ID" value="NZ_BAABFA010000010.1"/>
</dbReference>
<reference evidence="5" key="1">
    <citation type="journal article" date="2019" name="Int. J. Syst. Evol. Microbiol.">
        <title>The Global Catalogue of Microorganisms (GCM) 10K type strain sequencing project: providing services to taxonomists for standard genome sequencing and annotation.</title>
        <authorList>
            <consortium name="The Broad Institute Genomics Platform"/>
            <consortium name="The Broad Institute Genome Sequencing Center for Infectious Disease"/>
            <person name="Wu L."/>
            <person name="Ma J."/>
        </authorList>
    </citation>
    <scope>NUCLEOTIDE SEQUENCE [LARGE SCALE GENOMIC DNA]</scope>
    <source>
        <strain evidence="5">JCM 32105</strain>
    </source>
</reference>
<dbReference type="Pfam" id="PF00583">
    <property type="entry name" value="Acetyltransf_1"/>
    <property type="match status" value="1"/>
</dbReference>
<evidence type="ECO:0000259" key="3">
    <source>
        <dbReference type="PROSITE" id="PS51186"/>
    </source>
</evidence>
<evidence type="ECO:0000313" key="4">
    <source>
        <dbReference type="EMBL" id="GAA4464614.1"/>
    </source>
</evidence>
<gene>
    <name evidence="4" type="ORF">GCM10023093_15320</name>
</gene>
<keyword evidence="1" id="KW-0808">Transferase</keyword>
<name>A0ABP8NEQ6_9BACT</name>